<dbReference type="VEuPathDB" id="FungiDB:RhiirA1_430995"/>
<dbReference type="EMBL" id="LLXL01000311">
    <property type="protein sequence ID" value="PKK74331.1"/>
    <property type="molecule type" value="Genomic_DNA"/>
</dbReference>
<dbReference type="GO" id="GO:0016020">
    <property type="term" value="C:membrane"/>
    <property type="evidence" value="ECO:0007669"/>
    <property type="project" value="UniProtKB-SubCell"/>
</dbReference>
<dbReference type="InterPro" id="IPR044772">
    <property type="entry name" value="NO3_transporter"/>
</dbReference>
<keyword evidence="3 5" id="KW-1133">Transmembrane helix</keyword>
<dbReference type="InterPro" id="IPR036259">
    <property type="entry name" value="MFS_trans_sf"/>
</dbReference>
<organism evidence="6 7">
    <name type="scientific">Rhizophagus irregularis</name>
    <dbReference type="NCBI Taxonomy" id="588596"/>
    <lineage>
        <taxon>Eukaryota</taxon>
        <taxon>Fungi</taxon>
        <taxon>Fungi incertae sedis</taxon>
        <taxon>Mucoromycota</taxon>
        <taxon>Glomeromycotina</taxon>
        <taxon>Glomeromycetes</taxon>
        <taxon>Glomerales</taxon>
        <taxon>Glomeraceae</taxon>
        <taxon>Rhizophagus</taxon>
    </lineage>
</organism>
<comment type="subcellular location">
    <subcellularLocation>
        <location evidence="1">Membrane</location>
        <topology evidence="1">Multi-pass membrane protein</topology>
    </subcellularLocation>
</comment>
<evidence type="ECO:0000313" key="7">
    <source>
        <dbReference type="Proteomes" id="UP000233469"/>
    </source>
</evidence>
<proteinExistence type="predicted"/>
<dbReference type="VEuPathDB" id="FungiDB:RhiirFUN_006759"/>
<dbReference type="SUPFAM" id="SSF103473">
    <property type="entry name" value="MFS general substrate transporter"/>
    <property type="match status" value="1"/>
</dbReference>
<reference evidence="6 7" key="2">
    <citation type="submission" date="2017-10" db="EMBL/GenBank/DDBJ databases">
        <title>Extensive intraspecific genome diversity in a model arbuscular mycorrhizal fungus.</title>
        <authorList>
            <person name="Chen E.C.H."/>
            <person name="Morin E."/>
            <person name="Baudet D."/>
            <person name="Noel J."/>
            <person name="Ndikumana S."/>
            <person name="Charron P."/>
            <person name="St-Onge C."/>
            <person name="Giorgi J."/>
            <person name="Grigoriev I.V."/>
            <person name="Roux C."/>
            <person name="Martin F.M."/>
            <person name="Corradi N."/>
        </authorList>
    </citation>
    <scope>NUCLEOTIDE SEQUENCE [LARGE SCALE GENOMIC DNA]</scope>
    <source>
        <strain evidence="6 7">C2</strain>
    </source>
</reference>
<dbReference type="VEuPathDB" id="FungiDB:FUN_004603"/>
<feature type="transmembrane region" description="Helical" evidence="5">
    <location>
        <begin position="246"/>
        <end position="264"/>
    </location>
</feature>
<evidence type="ECO:0000313" key="6">
    <source>
        <dbReference type="EMBL" id="PKK74331.1"/>
    </source>
</evidence>
<evidence type="ECO:0000256" key="3">
    <source>
        <dbReference type="ARBA" id="ARBA00022989"/>
    </source>
</evidence>
<evidence type="ECO:0000256" key="5">
    <source>
        <dbReference type="SAM" id="Phobius"/>
    </source>
</evidence>
<reference evidence="6 7" key="1">
    <citation type="submission" date="2016-04" db="EMBL/GenBank/DDBJ databases">
        <title>Genome analyses suggest a sexual origin of heterokaryosis in a supposedly ancient asexual fungus.</title>
        <authorList>
            <person name="Ropars J."/>
            <person name="Sedzielewska K."/>
            <person name="Noel J."/>
            <person name="Charron P."/>
            <person name="Farinelli L."/>
            <person name="Marton T."/>
            <person name="Kruger M."/>
            <person name="Pelin A."/>
            <person name="Brachmann A."/>
            <person name="Corradi N."/>
        </authorList>
    </citation>
    <scope>NUCLEOTIDE SEQUENCE [LARGE SCALE GENOMIC DNA]</scope>
    <source>
        <strain evidence="6 7">C2</strain>
    </source>
</reference>
<dbReference type="Proteomes" id="UP000233469">
    <property type="component" value="Unassembled WGS sequence"/>
</dbReference>
<gene>
    <name evidence="6" type="ORF">RhiirC2_839866</name>
</gene>
<evidence type="ECO:0000256" key="4">
    <source>
        <dbReference type="ARBA" id="ARBA00023136"/>
    </source>
</evidence>
<keyword evidence="4 5" id="KW-0472">Membrane</keyword>
<keyword evidence="2 5" id="KW-0812">Transmembrane</keyword>
<name>A0A2N1NKD8_9GLOM</name>
<dbReference type="GO" id="GO:0015112">
    <property type="term" value="F:nitrate transmembrane transporter activity"/>
    <property type="evidence" value="ECO:0007669"/>
    <property type="project" value="InterPro"/>
</dbReference>
<feature type="transmembrane region" description="Helical" evidence="5">
    <location>
        <begin position="164"/>
        <end position="186"/>
    </location>
</feature>
<evidence type="ECO:0000256" key="2">
    <source>
        <dbReference type="ARBA" id="ARBA00022692"/>
    </source>
</evidence>
<protein>
    <submittedName>
        <fullName evidence="6">Uncharacterized protein</fullName>
    </submittedName>
</protein>
<feature type="transmembrane region" description="Helical" evidence="5">
    <location>
        <begin position="221"/>
        <end position="240"/>
    </location>
</feature>
<sequence length="265" mass="29142">MGAGVTYVLMPLLFNAIRSFGLTAGICFVMELTCLLFSDDCPQGDWSKRKQQIEEIHGTDNEVHDANKANKTIKDDDHNSIISEKSPKVHSNLSRPTIGMLFKALKNPNVGYNFNVYVRFNCSFGIELAVDNVIGYFFHDFSLSQTKAGIIGALFGLMNIFSRFLAVHFILIFLNGVFLVAFRFSLTNLKDGIIILTIFIYFTQLAAVQFLVLFPEIVGAISGLVGAGGNIGGLIFIGVFKIHANNTPIAFMVCGFVVMTVAFTV</sequence>
<comment type="caution">
    <text evidence="6">The sequence shown here is derived from an EMBL/GenBank/DDBJ whole genome shotgun (WGS) entry which is preliminary data.</text>
</comment>
<evidence type="ECO:0000256" key="1">
    <source>
        <dbReference type="ARBA" id="ARBA00004141"/>
    </source>
</evidence>
<feature type="transmembrane region" description="Helical" evidence="5">
    <location>
        <begin position="192"/>
        <end position="214"/>
    </location>
</feature>
<dbReference type="PANTHER" id="PTHR23515">
    <property type="entry name" value="HIGH-AFFINITY NITRATE TRANSPORTER 2.3"/>
    <property type="match status" value="1"/>
</dbReference>
<accession>A0A2N1NKD8</accession>
<dbReference type="AlphaFoldDB" id="A0A2N1NKD8"/>